<reference evidence="2" key="1">
    <citation type="journal article" date="2019" name="PLoS Negl. Trop. Dis.">
        <title>Revisiting the worldwide diversity of Leptospira species in the environment.</title>
        <authorList>
            <person name="Vincent A.T."/>
            <person name="Schiettekatte O."/>
            <person name="Bourhy P."/>
            <person name="Veyrier F.J."/>
            <person name="Picardeau M."/>
        </authorList>
    </citation>
    <scope>NUCLEOTIDE SEQUENCE [LARGE SCALE GENOMIC DNA]</scope>
    <source>
        <strain evidence="2">201800299</strain>
    </source>
</reference>
<evidence type="ECO:0000313" key="3">
    <source>
        <dbReference type="Proteomes" id="UP000298277"/>
    </source>
</evidence>
<gene>
    <name evidence="2" type="ORF">EHQ17_17145</name>
</gene>
<dbReference type="Gene3D" id="3.60.15.10">
    <property type="entry name" value="Ribonuclease Z/Hydroxyacylglutathione hydrolase-like"/>
    <property type="match status" value="1"/>
</dbReference>
<accession>A0A5F1Y709</accession>
<dbReference type="Proteomes" id="UP000298277">
    <property type="component" value="Unassembled WGS sequence"/>
</dbReference>
<dbReference type="Pfam" id="PF12706">
    <property type="entry name" value="Lactamase_B_2"/>
    <property type="match status" value="1"/>
</dbReference>
<dbReference type="GO" id="GO:0005737">
    <property type="term" value="C:cytoplasm"/>
    <property type="evidence" value="ECO:0007669"/>
    <property type="project" value="TreeGrafter"/>
</dbReference>
<organism evidence="2 3">
    <name type="scientific">Leptospira gomenensis</name>
    <dbReference type="NCBI Taxonomy" id="2484974"/>
    <lineage>
        <taxon>Bacteria</taxon>
        <taxon>Pseudomonadati</taxon>
        <taxon>Spirochaetota</taxon>
        <taxon>Spirochaetia</taxon>
        <taxon>Leptospirales</taxon>
        <taxon>Leptospiraceae</taxon>
        <taxon>Leptospira</taxon>
    </lineage>
</organism>
<feature type="domain" description="Metallo-beta-lactamase" evidence="1">
    <location>
        <begin position="127"/>
        <end position="322"/>
    </location>
</feature>
<protein>
    <recommendedName>
        <fullName evidence="1">Metallo-beta-lactamase domain-containing protein</fullName>
    </recommendedName>
</protein>
<dbReference type="OrthoDB" id="9805728at2"/>
<name>A0A5F1Y709_9LEPT</name>
<dbReference type="InterPro" id="IPR001279">
    <property type="entry name" value="Metallo-B-lactamas"/>
</dbReference>
<proteinExistence type="predicted"/>
<dbReference type="PANTHER" id="PTHR15032">
    <property type="entry name" value="N-ACYL-PHOSPHATIDYLETHANOLAMINE-HYDROLYZING PHOSPHOLIPASE D"/>
    <property type="match status" value="1"/>
</dbReference>
<dbReference type="AlphaFoldDB" id="A0A5F1Y709"/>
<dbReference type="PANTHER" id="PTHR15032:SF4">
    <property type="entry name" value="N-ACYL-PHOSPHATIDYLETHANOLAMINE-HYDROLYZING PHOSPHOLIPASE D"/>
    <property type="match status" value="1"/>
</dbReference>
<dbReference type="SUPFAM" id="SSF56281">
    <property type="entry name" value="Metallo-hydrolase/oxidoreductase"/>
    <property type="match status" value="1"/>
</dbReference>
<sequence length="376" mass="42097">MFETRIRKISLFSALFIFALAGSVLIQTGCLASFGGTPEGERLERIRSSKQYRGDKFENDPFVPMLSAGSYPKVIWRQLFGSEERVPPSPIPVVFPDSSRFVSPAAPGLRAIWFGHASVLVEIDGVRIFTDPIFSDKVSPFTSIGPERFFPPPIALESLPPIDAVLISHDHYDHLDMQTAKYLASRGTKYFVPLGIGAHLESWGIPTTQIIELDWWEKRSLASVEIVCTPAVHYSGRGLWNGKSTLWSSWSVIGPKYKFFHSGDTGYSSHFETIGTKLGPFDLTSIKVGAYDETWEGIHMNPEKAVQAHRDLRAKRMLPVHWGTFNLAIHDWTEPIMRTQKAASVGTPMDLVTPKPGEIVDAAHPFVSENWWEKVK</sequence>
<keyword evidence="3" id="KW-1185">Reference proteome</keyword>
<dbReference type="EMBL" id="RQFA01000073">
    <property type="protein sequence ID" value="TGK29077.1"/>
    <property type="molecule type" value="Genomic_DNA"/>
</dbReference>
<evidence type="ECO:0000313" key="2">
    <source>
        <dbReference type="EMBL" id="TGK29077.1"/>
    </source>
</evidence>
<dbReference type="RefSeq" id="WP_135590369.1">
    <property type="nucleotide sequence ID" value="NZ_RQEZ01000095.1"/>
</dbReference>
<evidence type="ECO:0000259" key="1">
    <source>
        <dbReference type="Pfam" id="PF12706"/>
    </source>
</evidence>
<dbReference type="InterPro" id="IPR036866">
    <property type="entry name" value="RibonucZ/Hydroxyglut_hydro"/>
</dbReference>
<comment type="caution">
    <text evidence="2">The sequence shown here is derived from an EMBL/GenBank/DDBJ whole genome shotgun (WGS) entry which is preliminary data.</text>
</comment>